<evidence type="ECO:0000259" key="8">
    <source>
        <dbReference type="Pfam" id="PF02397"/>
    </source>
</evidence>
<feature type="transmembrane region" description="Helical" evidence="7">
    <location>
        <begin position="12"/>
        <end position="36"/>
    </location>
</feature>
<proteinExistence type="inferred from homology"/>
<dbReference type="PANTHER" id="PTHR30576:SF0">
    <property type="entry name" value="UNDECAPRENYL-PHOSPHATE N-ACETYLGALACTOSAMINYL 1-PHOSPHATE TRANSFERASE-RELATED"/>
    <property type="match status" value="1"/>
</dbReference>
<comment type="similarity">
    <text evidence="2">Belongs to the bacterial sugar transferase family.</text>
</comment>
<dbReference type="InterPro" id="IPR017464">
    <property type="entry name" value="Sugar_tfrase_EpsB_2"/>
</dbReference>
<keyword evidence="3 9" id="KW-0808">Transferase</keyword>
<feature type="transmembrane region" description="Helical" evidence="7">
    <location>
        <begin position="84"/>
        <end position="106"/>
    </location>
</feature>
<dbReference type="OrthoDB" id="9808602at2"/>
<dbReference type="Pfam" id="PF02397">
    <property type="entry name" value="Bac_transf"/>
    <property type="match status" value="1"/>
</dbReference>
<evidence type="ECO:0000313" key="10">
    <source>
        <dbReference type="Proteomes" id="UP000218896"/>
    </source>
</evidence>
<keyword evidence="5 7" id="KW-1133">Transmembrane helix</keyword>
<keyword evidence="4 7" id="KW-0812">Transmembrane</keyword>
<evidence type="ECO:0000256" key="5">
    <source>
        <dbReference type="ARBA" id="ARBA00022989"/>
    </source>
</evidence>
<evidence type="ECO:0000256" key="4">
    <source>
        <dbReference type="ARBA" id="ARBA00022692"/>
    </source>
</evidence>
<dbReference type="EMBL" id="NSKD01000002">
    <property type="protein sequence ID" value="PAU81223.1"/>
    <property type="molecule type" value="Genomic_DNA"/>
</dbReference>
<dbReference type="InterPro" id="IPR017475">
    <property type="entry name" value="EPS_sugar_tfrase"/>
</dbReference>
<comment type="caution">
    <text evidence="9">The sequence shown here is derived from an EMBL/GenBank/DDBJ whole genome shotgun (WGS) entry which is preliminary data.</text>
</comment>
<feature type="transmembrane region" description="Helical" evidence="7">
    <location>
        <begin position="48"/>
        <end position="72"/>
    </location>
</feature>
<evidence type="ECO:0000256" key="6">
    <source>
        <dbReference type="ARBA" id="ARBA00023136"/>
    </source>
</evidence>
<dbReference type="Proteomes" id="UP000218896">
    <property type="component" value="Unassembled WGS sequence"/>
</dbReference>
<dbReference type="InterPro" id="IPR003362">
    <property type="entry name" value="Bact_transf"/>
</dbReference>
<evidence type="ECO:0000256" key="1">
    <source>
        <dbReference type="ARBA" id="ARBA00004141"/>
    </source>
</evidence>
<feature type="domain" description="Bacterial sugar transferase" evidence="8">
    <location>
        <begin position="283"/>
        <end position="467"/>
    </location>
</feature>
<dbReference type="AlphaFoldDB" id="A0A2A2F9J3"/>
<dbReference type="GO" id="GO:0016780">
    <property type="term" value="F:phosphotransferase activity, for other substituted phosphate groups"/>
    <property type="evidence" value="ECO:0007669"/>
    <property type="project" value="TreeGrafter"/>
</dbReference>
<dbReference type="RefSeq" id="WP_095616950.1">
    <property type="nucleotide sequence ID" value="NZ_NSKD01000002.1"/>
</dbReference>
<protein>
    <submittedName>
        <fullName evidence="9">Sugar transferase</fullName>
    </submittedName>
</protein>
<evidence type="ECO:0000313" key="9">
    <source>
        <dbReference type="EMBL" id="PAU81223.1"/>
    </source>
</evidence>
<gene>
    <name evidence="9" type="ORF">CK501_06605</name>
</gene>
<comment type="subcellular location">
    <subcellularLocation>
        <location evidence="1">Membrane</location>
        <topology evidence="1">Multi-pass membrane protein</topology>
    </subcellularLocation>
</comment>
<evidence type="ECO:0000256" key="2">
    <source>
        <dbReference type="ARBA" id="ARBA00006464"/>
    </source>
</evidence>
<organism evidence="9 10">
    <name type="scientific">Halovibrio salipaludis</name>
    <dbReference type="NCBI Taxonomy" id="2032626"/>
    <lineage>
        <taxon>Bacteria</taxon>
        <taxon>Pseudomonadati</taxon>
        <taxon>Pseudomonadota</taxon>
        <taxon>Gammaproteobacteria</taxon>
        <taxon>Oceanospirillales</taxon>
        <taxon>Halomonadaceae</taxon>
        <taxon>Halovibrio</taxon>
    </lineage>
</organism>
<keyword evidence="6 7" id="KW-0472">Membrane</keyword>
<accession>A0A2A2F9J3</accession>
<dbReference type="PANTHER" id="PTHR30576">
    <property type="entry name" value="COLANIC BIOSYNTHESIS UDP-GLUCOSE LIPID CARRIER TRANSFERASE"/>
    <property type="match status" value="1"/>
</dbReference>
<dbReference type="NCBIfam" id="TIGR03025">
    <property type="entry name" value="EPS_sugtrans"/>
    <property type="match status" value="1"/>
</dbReference>
<sequence length="473" mass="53831">MAHVRLFRHYLHVPFLILGLLDFLALVLALYLAVFFRYFGDPAMLAEYWTYVLPSAVAFGLVNLVVMVALAVHQAKLEEGLTGMMLRTIMTLILSLPLSYVLAFLLPDYFWYLGGEGVVTSASVFGFLMLGIVRSLFFRLIGANRFRRRVLMLGAGQRAYQMEQELQSPMNRKGFVLVGFLPANEDSVQVDEDRLCRQQKGEDLPALVDRLRIDEIVIAVDDRRHGGLPMEGLLECRMRGVRIIEGASFYERETRKVALEMITSGWLVFSEGFSLSAISRWSKRLIDLSASLVLLALTWPLMLLTVIAIKLEDGLKAPVLYSQERVGLNGRIFRVHKFRSMGTDAEKGGAVWAQKDDDRITRVGRVIRKVRIDELPQIFNVLKGEMAFVGPRPERPFFVDQLSASIPFYSERHRVKPGLTGWAQLCFAYADSEEDTREKLRYDLYYIKNQSLLLDILTMVQTVEVVLFKKGAQ</sequence>
<dbReference type="NCBIfam" id="TIGR03013">
    <property type="entry name" value="EpsB_2"/>
    <property type="match status" value="1"/>
</dbReference>
<dbReference type="Gene3D" id="3.40.50.720">
    <property type="entry name" value="NAD(P)-binding Rossmann-like Domain"/>
    <property type="match status" value="1"/>
</dbReference>
<feature type="transmembrane region" description="Helical" evidence="7">
    <location>
        <begin position="118"/>
        <end position="142"/>
    </location>
</feature>
<name>A0A2A2F9J3_9GAMM</name>
<reference evidence="9 10" key="1">
    <citation type="submission" date="2017-08" db="EMBL/GenBank/DDBJ databases">
        <title>Halovibrio sewagensis sp. nov., isolated from wastewater of high salinity.</title>
        <authorList>
            <person name="Dong X."/>
            <person name="Zhang G."/>
        </authorList>
    </citation>
    <scope>NUCLEOTIDE SEQUENCE [LARGE SCALE GENOMIC DNA]</scope>
    <source>
        <strain evidence="9 10">YL5-2</strain>
    </source>
</reference>
<evidence type="ECO:0000256" key="3">
    <source>
        <dbReference type="ARBA" id="ARBA00022679"/>
    </source>
</evidence>
<keyword evidence="10" id="KW-1185">Reference proteome</keyword>
<dbReference type="GO" id="GO:0016020">
    <property type="term" value="C:membrane"/>
    <property type="evidence" value="ECO:0007669"/>
    <property type="project" value="UniProtKB-SubCell"/>
</dbReference>
<evidence type="ECO:0000256" key="7">
    <source>
        <dbReference type="SAM" id="Phobius"/>
    </source>
</evidence>
<feature type="transmembrane region" description="Helical" evidence="7">
    <location>
        <begin position="290"/>
        <end position="309"/>
    </location>
</feature>